<dbReference type="OrthoDB" id="185373at2759"/>
<feature type="region of interest" description="Disordered" evidence="3">
    <location>
        <begin position="41"/>
        <end position="65"/>
    </location>
</feature>
<dbReference type="Pfam" id="PF01535">
    <property type="entry name" value="PPR"/>
    <property type="match status" value="6"/>
</dbReference>
<dbReference type="SUPFAM" id="SSF48452">
    <property type="entry name" value="TPR-like"/>
    <property type="match status" value="2"/>
</dbReference>
<dbReference type="PANTHER" id="PTHR47926:SF373">
    <property type="entry name" value="TETRATRICOPEPTIDE-LIKE HELICAL DOMAIN SUPERFAMILY, DYW DOMAIN-CONTAINING PROTEIN"/>
    <property type="match status" value="1"/>
</dbReference>
<keyword evidence="2" id="KW-0067">ATP-binding</keyword>
<dbReference type="PROSITE" id="PS00107">
    <property type="entry name" value="PROTEIN_KINASE_ATP"/>
    <property type="match status" value="1"/>
</dbReference>
<name>A0A9E7GL59_9LILI</name>
<dbReference type="GO" id="GO:0048731">
    <property type="term" value="P:system development"/>
    <property type="evidence" value="ECO:0007669"/>
    <property type="project" value="UniProtKB-ARBA"/>
</dbReference>
<dbReference type="InterPro" id="IPR017441">
    <property type="entry name" value="Protein_kinase_ATP_BS"/>
</dbReference>
<proteinExistence type="predicted"/>
<organism evidence="5 6">
    <name type="scientific">Musa troglodytarum</name>
    <name type="common">fe'i banana</name>
    <dbReference type="NCBI Taxonomy" id="320322"/>
    <lineage>
        <taxon>Eukaryota</taxon>
        <taxon>Viridiplantae</taxon>
        <taxon>Streptophyta</taxon>
        <taxon>Embryophyta</taxon>
        <taxon>Tracheophyta</taxon>
        <taxon>Spermatophyta</taxon>
        <taxon>Magnoliopsida</taxon>
        <taxon>Liliopsida</taxon>
        <taxon>Zingiberales</taxon>
        <taxon>Musaceae</taxon>
        <taxon>Musa</taxon>
    </lineage>
</organism>
<evidence type="ECO:0000313" key="5">
    <source>
        <dbReference type="EMBL" id="URE17534.1"/>
    </source>
</evidence>
<dbReference type="GO" id="GO:0004672">
    <property type="term" value="F:protein kinase activity"/>
    <property type="evidence" value="ECO:0007669"/>
    <property type="project" value="InterPro"/>
</dbReference>
<feature type="domain" description="Serine-threonine/tyrosine-protein kinase catalytic" evidence="4">
    <location>
        <begin position="684"/>
        <end position="795"/>
    </location>
</feature>
<keyword evidence="1" id="KW-0677">Repeat</keyword>
<evidence type="ECO:0000256" key="3">
    <source>
        <dbReference type="SAM" id="MobiDB-lite"/>
    </source>
</evidence>
<dbReference type="InterPro" id="IPR046848">
    <property type="entry name" value="E_motif"/>
</dbReference>
<dbReference type="Pfam" id="PF20431">
    <property type="entry name" value="E_motif"/>
    <property type="match status" value="1"/>
</dbReference>
<dbReference type="FunFam" id="1.25.40.10:FF:000427">
    <property type="entry name" value="Pentatricopeptide repeat-containing protein chloroplastic"/>
    <property type="match status" value="1"/>
</dbReference>
<dbReference type="EMBL" id="CP097509">
    <property type="protein sequence ID" value="URE17534.1"/>
    <property type="molecule type" value="Genomic_DNA"/>
</dbReference>
<dbReference type="Gene3D" id="1.10.510.10">
    <property type="entry name" value="Transferase(Phosphotransferase) domain 1"/>
    <property type="match status" value="1"/>
</dbReference>
<accession>A0A9E7GL59</accession>
<dbReference type="Pfam" id="PF13041">
    <property type="entry name" value="PPR_2"/>
    <property type="match status" value="2"/>
</dbReference>
<feature type="binding site" evidence="2">
    <location>
        <position position="709"/>
    </location>
    <ligand>
        <name>ATP</name>
        <dbReference type="ChEBI" id="CHEBI:30616"/>
    </ligand>
</feature>
<dbReference type="Proteomes" id="UP001055439">
    <property type="component" value="Chromosome 7"/>
</dbReference>
<evidence type="ECO:0000256" key="2">
    <source>
        <dbReference type="PROSITE-ProRule" id="PRU10141"/>
    </source>
</evidence>
<protein>
    <submittedName>
        <fullName evidence="5">Pentatricopeptide repeat-containing protein</fullName>
    </submittedName>
</protein>
<evidence type="ECO:0000259" key="4">
    <source>
        <dbReference type="Pfam" id="PF07714"/>
    </source>
</evidence>
<dbReference type="SUPFAM" id="SSF56112">
    <property type="entry name" value="Protein kinase-like (PK-like)"/>
    <property type="match status" value="1"/>
</dbReference>
<dbReference type="InterPro" id="IPR002885">
    <property type="entry name" value="PPR_rpt"/>
</dbReference>
<evidence type="ECO:0000313" key="6">
    <source>
        <dbReference type="Proteomes" id="UP001055439"/>
    </source>
</evidence>
<keyword evidence="2" id="KW-0547">Nucleotide-binding</keyword>
<dbReference type="InterPro" id="IPR001245">
    <property type="entry name" value="Ser-Thr/Tyr_kinase_cat_dom"/>
</dbReference>
<dbReference type="InterPro" id="IPR046960">
    <property type="entry name" value="PPR_At4g14850-like_plant"/>
</dbReference>
<gene>
    <name evidence="5" type="ORF">MUK42_12383</name>
</gene>
<reference evidence="5" key="1">
    <citation type="submission" date="2022-05" db="EMBL/GenBank/DDBJ databases">
        <title>The Musa troglodytarum L. genome provides insights into the mechanism of non-climacteric behaviour and enrichment of carotenoids.</title>
        <authorList>
            <person name="Wang J."/>
        </authorList>
    </citation>
    <scope>NUCLEOTIDE SEQUENCE</scope>
    <source>
        <tissue evidence="5">Leaf</tissue>
    </source>
</reference>
<dbReference type="Pfam" id="PF07714">
    <property type="entry name" value="PK_Tyr_Ser-Thr"/>
    <property type="match status" value="1"/>
</dbReference>
<dbReference type="InterPro" id="IPR011990">
    <property type="entry name" value="TPR-like_helical_dom_sf"/>
</dbReference>
<dbReference type="Gene3D" id="1.25.40.10">
    <property type="entry name" value="Tetratricopeptide repeat domain"/>
    <property type="match status" value="5"/>
</dbReference>
<dbReference type="InterPro" id="IPR011009">
    <property type="entry name" value="Kinase-like_dom_sf"/>
</dbReference>
<sequence>MFLAVVYLRIRSPLVALPSFLFSFGARKLVPVSGFRHISSHPQRAPPCSRSFNGPPAISTSGRDHSVDPRVARANYCITQLSRQGKMADARQLFDETPQKDVISWTAMISGYVRCGMLREARALFERSESEKNVVTWTALLSGYIRSRHIREAEELFGRMPEKNVVSWNTMISGYAENGLVDEAYELFRRMPERNIVSWNTIVTALAQSGRVDEAYWLYERIPQRDVISWTSMVTGLSQNGRVDEARAVFDRMPERNVVSWNAMVSGYAQNSRLEEALNLFVKMPERDIISWNMMITGFIQNRDLKRARELFDNMNEKNVITWTTMITGYVEDEQNEVALKMFLEMLMDGVKPNQGTFVTVLAAVSNLAAFLEGQQIHQIVSKTIFQFDPFVSSAIMNMYSKCGEIGTARKVFDLSDRKDVVSWNGMIAAYAHHGNGQEAISLFREMHQNGFKPNDVTYVGLLSACSHSGLFDEGLNIFKSIMKDPSVEVREDHYACLVDLCGRAGRLQEAASFIKGLKIGPSATCVWGALLGGSNIHGDMQIGNLAAKKLMEAEPNNAGSYMLLSNIYASAGRWKEAAKIRLKMKGKGLKKQPGCSWIEVGNRVHVFVVRDKSHIDAERIYTLLNDLHDKMKRAGYVPATNHSLIDDESMAILHSLALVFGCLTKKRRRYQNKINLSFGTEETEILGSGGFGVVYKGQFPDGQKVAVKVLHGLTLDKRAEEQFMAVDSISRACHTNLVRLCGFCFDNRVKALVYEFMENGSLDLYFLHQNNRIDWGRLREIAIGIAKGIRHLHE</sequence>
<keyword evidence="6" id="KW-1185">Reference proteome</keyword>
<dbReference type="FunFam" id="1.25.40.10:FF:000125">
    <property type="entry name" value="Pentatricopeptide repeat-containing protein"/>
    <property type="match status" value="2"/>
</dbReference>
<evidence type="ECO:0000256" key="1">
    <source>
        <dbReference type="ARBA" id="ARBA00022737"/>
    </source>
</evidence>
<dbReference type="GO" id="GO:0009451">
    <property type="term" value="P:RNA modification"/>
    <property type="evidence" value="ECO:0007669"/>
    <property type="project" value="InterPro"/>
</dbReference>
<dbReference type="NCBIfam" id="TIGR00756">
    <property type="entry name" value="PPR"/>
    <property type="match status" value="8"/>
</dbReference>
<dbReference type="GO" id="GO:0003723">
    <property type="term" value="F:RNA binding"/>
    <property type="evidence" value="ECO:0007669"/>
    <property type="project" value="InterPro"/>
</dbReference>
<dbReference type="PANTHER" id="PTHR47926">
    <property type="entry name" value="PENTATRICOPEPTIDE REPEAT-CONTAINING PROTEIN"/>
    <property type="match status" value="1"/>
</dbReference>
<dbReference type="FunFam" id="1.25.40.10:FF:000366">
    <property type="entry name" value="Pentatricopeptide (PPR) repeat-containing protein"/>
    <property type="match status" value="1"/>
</dbReference>
<dbReference type="GO" id="GO:0005524">
    <property type="term" value="F:ATP binding"/>
    <property type="evidence" value="ECO:0007669"/>
    <property type="project" value="UniProtKB-UniRule"/>
</dbReference>
<dbReference type="AlphaFoldDB" id="A0A9E7GL59"/>